<keyword evidence="9 16" id="KW-0999">Mitochondrion inner membrane</keyword>
<sequence>MARVALRLGGAAGVAGAAAMGCSLLDSGGPASAWLYSTAVMPLARLLDAETAHHLAVAAARLRLTPSQHDADPAVLRTRLWGRTLPNPLGLAAGFDKDGEAVGGLLRLGFALVEVGSVTPLPQEGNARPRVFRLEADRGVINRYGFNSAGHAACAAHLEGRARLADRLVGVNLGKNKLSADAAADYVAGVRELGRHADYLVVNVSSPNTPGLRALQGKEELRQLLRAVRAAVDALPQPPPPLVLKIAPDLTEAERADIASVALSERVDGLIVSNTTVSREGLQSAARGEVGGLSGAPLFALSTRVLADMYKRTGGKLTLIGAGGVGSGKEAYAKIRAGASAVQLYTALAYEGPPLVARVKRELAELLEADGFESVEQAVGADHWQRPTRPR</sequence>
<dbReference type="InterPro" id="IPR005720">
    <property type="entry name" value="Dihydroorotate_DH_cat"/>
</dbReference>
<evidence type="ECO:0000313" key="18">
    <source>
        <dbReference type="EMBL" id="KAL1505035.1"/>
    </source>
</evidence>
<comment type="subcellular location">
    <subcellularLocation>
        <location evidence="1 16">Mitochondrion inner membrane</location>
        <topology evidence="1 16">Single-pass membrane protein</topology>
    </subcellularLocation>
</comment>
<keyword evidence="14" id="KW-0472">Membrane</keyword>
<dbReference type="GO" id="GO:0006207">
    <property type="term" value="P:'de novo' pyrimidine nucleobase biosynthetic process"/>
    <property type="evidence" value="ECO:0007669"/>
    <property type="project" value="InterPro"/>
</dbReference>
<keyword evidence="11" id="KW-1133">Transmembrane helix</keyword>
<dbReference type="InterPro" id="IPR013785">
    <property type="entry name" value="Aldolase_TIM"/>
</dbReference>
<dbReference type="PROSITE" id="PS00912">
    <property type="entry name" value="DHODEHASE_2"/>
    <property type="match status" value="1"/>
</dbReference>
<dbReference type="EMBL" id="JBGBPQ010000019">
    <property type="protein sequence ID" value="KAL1505042.1"/>
    <property type="molecule type" value="Genomic_DNA"/>
</dbReference>
<gene>
    <name evidence="18" type="ORF">AB1Y20_008795</name>
    <name evidence="19" type="ORF">AB1Y20_008802</name>
</gene>
<reference evidence="18 20" key="1">
    <citation type="journal article" date="2024" name="Science">
        <title>Giant polyketide synthase enzymes in the biosynthesis of giant marine polyether toxins.</title>
        <authorList>
            <person name="Fallon T.R."/>
            <person name="Shende V.V."/>
            <person name="Wierzbicki I.H."/>
            <person name="Pendleton A.L."/>
            <person name="Watervoot N.F."/>
            <person name="Auber R.P."/>
            <person name="Gonzalez D.J."/>
            <person name="Wisecaver J.H."/>
            <person name="Moore B.S."/>
        </authorList>
    </citation>
    <scope>NUCLEOTIDE SEQUENCE [LARGE SCALE GENOMIC DNA]</scope>
    <source>
        <strain evidence="18 20">12B1</strain>
    </source>
</reference>
<evidence type="ECO:0000313" key="20">
    <source>
        <dbReference type="Proteomes" id="UP001515480"/>
    </source>
</evidence>
<keyword evidence="10" id="KW-0809">Transit peptide</keyword>
<dbReference type="GO" id="GO:0005743">
    <property type="term" value="C:mitochondrial inner membrane"/>
    <property type="evidence" value="ECO:0007669"/>
    <property type="project" value="UniProtKB-SubCell"/>
</dbReference>
<evidence type="ECO:0000256" key="14">
    <source>
        <dbReference type="ARBA" id="ARBA00023136"/>
    </source>
</evidence>
<dbReference type="GO" id="GO:0106430">
    <property type="term" value="F:dihydroorotate dehydrogenase (quinone) activity"/>
    <property type="evidence" value="ECO:0007669"/>
    <property type="project" value="UniProtKB-EC"/>
</dbReference>
<evidence type="ECO:0000256" key="13">
    <source>
        <dbReference type="ARBA" id="ARBA00023128"/>
    </source>
</evidence>
<dbReference type="Proteomes" id="UP001515480">
    <property type="component" value="Unassembled WGS sequence"/>
</dbReference>
<dbReference type="InterPro" id="IPR005719">
    <property type="entry name" value="Dihydroorotate_DH_2"/>
</dbReference>
<accession>A0AB34ISH9</accession>
<evidence type="ECO:0000256" key="6">
    <source>
        <dbReference type="ARBA" id="ARBA00022630"/>
    </source>
</evidence>
<comment type="similarity">
    <text evidence="3 16">Belongs to the dihydroorotate dehydrogenase family. Type 2 subfamily.</text>
</comment>
<feature type="domain" description="Dihydroorotate dehydrogenase catalytic" evidence="17">
    <location>
        <begin position="76"/>
        <end position="367"/>
    </location>
</feature>
<comment type="catalytic activity">
    <reaction evidence="15 16">
        <text>(S)-dihydroorotate + a quinone = orotate + a quinol</text>
        <dbReference type="Rhea" id="RHEA:30187"/>
        <dbReference type="ChEBI" id="CHEBI:24646"/>
        <dbReference type="ChEBI" id="CHEBI:30839"/>
        <dbReference type="ChEBI" id="CHEBI:30864"/>
        <dbReference type="ChEBI" id="CHEBI:132124"/>
        <dbReference type="EC" id="1.3.5.2"/>
    </reaction>
</comment>
<evidence type="ECO:0000256" key="2">
    <source>
        <dbReference type="ARBA" id="ARBA00005161"/>
    </source>
</evidence>
<keyword evidence="12 16" id="KW-0560">Oxidoreductase</keyword>
<dbReference type="Pfam" id="PF01180">
    <property type="entry name" value="DHO_dh"/>
    <property type="match status" value="1"/>
</dbReference>
<keyword evidence="13 16" id="KW-0496">Mitochondrion</keyword>
<dbReference type="NCBIfam" id="NF003645">
    <property type="entry name" value="PRK05286.1-2"/>
    <property type="match status" value="1"/>
</dbReference>
<evidence type="ECO:0000256" key="16">
    <source>
        <dbReference type="RuleBase" id="RU361255"/>
    </source>
</evidence>
<evidence type="ECO:0000256" key="12">
    <source>
        <dbReference type="ARBA" id="ARBA00023002"/>
    </source>
</evidence>
<dbReference type="PROSITE" id="PS51257">
    <property type="entry name" value="PROKAR_LIPOPROTEIN"/>
    <property type="match status" value="1"/>
</dbReference>
<dbReference type="AlphaFoldDB" id="A0AB34ISH9"/>
<dbReference type="EMBL" id="JBGBPQ010000019">
    <property type="protein sequence ID" value="KAL1505035.1"/>
    <property type="molecule type" value="Genomic_DNA"/>
</dbReference>
<name>A0AB34ISH9_PRYPA</name>
<evidence type="ECO:0000256" key="15">
    <source>
        <dbReference type="ARBA" id="ARBA00048639"/>
    </source>
</evidence>
<dbReference type="EC" id="1.3.5.2" evidence="4 16"/>
<proteinExistence type="inferred from homology"/>
<comment type="cofactor">
    <cofactor evidence="16">
        <name>FMN</name>
        <dbReference type="ChEBI" id="CHEBI:58210"/>
    </cofactor>
    <text evidence="16">Binds 1 FMN per subunit.</text>
</comment>
<dbReference type="PANTHER" id="PTHR48109">
    <property type="entry name" value="DIHYDROOROTATE DEHYDROGENASE (QUINONE), MITOCHONDRIAL-RELATED"/>
    <property type="match status" value="1"/>
</dbReference>
<keyword evidence="8" id="KW-0812">Transmembrane</keyword>
<evidence type="ECO:0000256" key="4">
    <source>
        <dbReference type="ARBA" id="ARBA00012791"/>
    </source>
</evidence>
<keyword evidence="6 16" id="KW-0285">Flavoprotein</keyword>
<comment type="pathway">
    <text evidence="2 16">Pyrimidine metabolism; UMP biosynthesis via de novo pathway; orotate from (S)-dihydroorotate (quinone route): step 1/1.</text>
</comment>
<dbReference type="CDD" id="cd04738">
    <property type="entry name" value="DHOD_2_like"/>
    <property type="match status" value="1"/>
</dbReference>
<evidence type="ECO:0000256" key="8">
    <source>
        <dbReference type="ARBA" id="ARBA00022692"/>
    </source>
</evidence>
<dbReference type="InterPro" id="IPR001295">
    <property type="entry name" value="Dihydroorotate_DH_CS"/>
</dbReference>
<evidence type="ECO:0000259" key="17">
    <source>
        <dbReference type="Pfam" id="PF01180"/>
    </source>
</evidence>
<evidence type="ECO:0000256" key="10">
    <source>
        <dbReference type="ARBA" id="ARBA00022946"/>
    </source>
</evidence>
<dbReference type="GO" id="GO:0009220">
    <property type="term" value="P:pyrimidine ribonucleotide biosynthetic process"/>
    <property type="evidence" value="ECO:0007669"/>
    <property type="project" value="TreeGrafter"/>
</dbReference>
<evidence type="ECO:0000256" key="1">
    <source>
        <dbReference type="ARBA" id="ARBA00004434"/>
    </source>
</evidence>
<evidence type="ECO:0000313" key="19">
    <source>
        <dbReference type="EMBL" id="KAL1505042.1"/>
    </source>
</evidence>
<dbReference type="Gene3D" id="3.20.20.70">
    <property type="entry name" value="Aldolase class I"/>
    <property type="match status" value="1"/>
</dbReference>
<dbReference type="PANTHER" id="PTHR48109:SF4">
    <property type="entry name" value="DIHYDROOROTATE DEHYDROGENASE (QUINONE), MITOCHONDRIAL"/>
    <property type="match status" value="1"/>
</dbReference>
<dbReference type="PROSITE" id="PS00911">
    <property type="entry name" value="DHODEHASE_1"/>
    <property type="match status" value="1"/>
</dbReference>
<organism evidence="18 20">
    <name type="scientific">Prymnesium parvum</name>
    <name type="common">Toxic golden alga</name>
    <dbReference type="NCBI Taxonomy" id="97485"/>
    <lineage>
        <taxon>Eukaryota</taxon>
        <taxon>Haptista</taxon>
        <taxon>Haptophyta</taxon>
        <taxon>Prymnesiophyceae</taxon>
        <taxon>Prymnesiales</taxon>
        <taxon>Prymnesiaceae</taxon>
        <taxon>Prymnesium</taxon>
    </lineage>
</organism>
<dbReference type="SUPFAM" id="SSF51395">
    <property type="entry name" value="FMN-linked oxidoreductases"/>
    <property type="match status" value="1"/>
</dbReference>
<dbReference type="FunFam" id="3.20.20.70:FF:000066">
    <property type="entry name" value="Dihydroorotate dehydrogenase (quinone), mitochondrial"/>
    <property type="match status" value="1"/>
</dbReference>
<evidence type="ECO:0000256" key="7">
    <source>
        <dbReference type="ARBA" id="ARBA00022643"/>
    </source>
</evidence>
<evidence type="ECO:0000256" key="3">
    <source>
        <dbReference type="ARBA" id="ARBA00005359"/>
    </source>
</evidence>
<dbReference type="NCBIfam" id="TIGR01036">
    <property type="entry name" value="pyrD_sub2"/>
    <property type="match status" value="1"/>
</dbReference>
<evidence type="ECO:0000256" key="5">
    <source>
        <dbReference type="ARBA" id="ARBA00017599"/>
    </source>
</evidence>
<keyword evidence="7 16" id="KW-0288">FMN</keyword>
<dbReference type="NCBIfam" id="NF003652">
    <property type="entry name" value="PRK05286.2-5"/>
    <property type="match status" value="1"/>
</dbReference>
<keyword evidence="20" id="KW-1185">Reference proteome</keyword>
<comment type="caution">
    <text evidence="18">The sequence shown here is derived from an EMBL/GenBank/DDBJ whole genome shotgun (WGS) entry which is preliminary data.</text>
</comment>
<protein>
    <recommendedName>
        <fullName evidence="5 16">Dihydroorotate dehydrogenase (quinone), mitochondrial</fullName>
        <shortName evidence="16">DHOdehase</shortName>
        <ecNumber evidence="4 16">1.3.5.2</ecNumber>
    </recommendedName>
</protein>
<evidence type="ECO:0000256" key="11">
    <source>
        <dbReference type="ARBA" id="ARBA00022989"/>
    </source>
</evidence>
<dbReference type="InterPro" id="IPR050074">
    <property type="entry name" value="DHO_dehydrogenase"/>
</dbReference>
<evidence type="ECO:0000256" key="9">
    <source>
        <dbReference type="ARBA" id="ARBA00022792"/>
    </source>
</evidence>